<proteinExistence type="predicted"/>
<evidence type="ECO:0000313" key="3">
    <source>
        <dbReference type="Proteomes" id="UP000571554"/>
    </source>
</evidence>
<organism evidence="2 3">
    <name type="scientific">Paraburkholderia bannensis</name>
    <dbReference type="NCBI Taxonomy" id="765414"/>
    <lineage>
        <taxon>Bacteria</taxon>
        <taxon>Pseudomonadati</taxon>
        <taxon>Pseudomonadota</taxon>
        <taxon>Betaproteobacteria</taxon>
        <taxon>Burkholderiales</taxon>
        <taxon>Burkholderiaceae</taxon>
        <taxon>Paraburkholderia</taxon>
    </lineage>
</organism>
<protein>
    <recommendedName>
        <fullName evidence="1">T6SS Phospholipase effector Tle1-like catalytic domain-containing protein</fullName>
    </recommendedName>
</protein>
<reference evidence="2 3" key="1">
    <citation type="submission" date="2020-08" db="EMBL/GenBank/DDBJ databases">
        <title>Above-ground endophytic microbial communities from plants in different locations in the United States.</title>
        <authorList>
            <person name="Frank C."/>
        </authorList>
    </citation>
    <scope>NUCLEOTIDE SEQUENCE [LARGE SCALE GENOMIC DNA]</scope>
    <source>
        <strain evidence="2 3">WP4_2_2</strain>
    </source>
</reference>
<dbReference type="PANTHER" id="PTHR33840:SF1">
    <property type="entry name" value="TLE1 PHOSPHOLIPASE DOMAIN-CONTAINING PROTEIN"/>
    <property type="match status" value="1"/>
</dbReference>
<dbReference type="Pfam" id="PF09994">
    <property type="entry name" value="T6SS_Tle1-like_cat"/>
    <property type="match status" value="1"/>
</dbReference>
<evidence type="ECO:0000313" key="2">
    <source>
        <dbReference type="EMBL" id="MBB6104400.1"/>
    </source>
</evidence>
<comment type="caution">
    <text evidence="2">The sequence shown here is derived from an EMBL/GenBank/DDBJ whole genome shotgun (WGS) entry which is preliminary data.</text>
</comment>
<dbReference type="EMBL" id="JACHBW010000012">
    <property type="protein sequence ID" value="MBB6104400.1"/>
    <property type="molecule type" value="Genomic_DNA"/>
</dbReference>
<evidence type="ECO:0000259" key="1">
    <source>
        <dbReference type="Pfam" id="PF09994"/>
    </source>
</evidence>
<name>A0A7W9WSL7_9BURK</name>
<dbReference type="AlphaFoldDB" id="A0A7W9WSL7"/>
<dbReference type="Proteomes" id="UP000571554">
    <property type="component" value="Unassembled WGS sequence"/>
</dbReference>
<gene>
    <name evidence="2" type="ORF">F4827_004259</name>
</gene>
<accession>A0A7W9WSL7</accession>
<sequence length="614" mass="67748">MSYTLTIPEPLPDDGYRKLSPRDLAQRSAAMDCIHKQEAGHCQGQVYATVFFDGTGNNQEWIEPKTTGNQQARHKHSNVARLYNARIDKSDEGFFSFYIPGVGTPFKKIGDYNQSGNTLGKGAGYMGADRINWGISQIFNSIHAYATDGHVLLTDDNAKQLVNSISSSTNLDPRGLMGLGDPPSIMIALGAELGKMLADMAVEKQRRIAALRQWEEKLVAVLKSNKCKRRVTSVNVAVFGFSRGSAEARAFSNWLNELLKQDDGGYYTLAGVPLRFYFMGLFDTVASVGVPNMIPGVNGHMAWADGTQSIPSIVEKCFHFVALHEQRACFPLEMADNVHQVAYPGMHSDVGGGYLPTEQGKSGQMSQIPLNDMYYEAVKAGVPLLSRDEINNSPAQKDAFEIPARLLSDYKAYWKDCHIASNASGQGGVMNMIHQHTRQYLQWRKALPTKVDLQYREFFISAEGPERDQLKEAQDSLVEQVSAIRTSLQSPLRTLGAEATLGILVPAKAAKFAWEHRPTSGEVRELFSAVTENTDVPKGVENFFNHYLHDSRAGFRLPTNMEPQDITGGYLRYRNVYRNNHEQTVASASHDGTAPLTIDVAKDALAGAGKESTV</sequence>
<keyword evidence="3" id="KW-1185">Reference proteome</keyword>
<dbReference type="RefSeq" id="WP_183726603.1">
    <property type="nucleotide sequence ID" value="NZ_JACHBW010000012.1"/>
</dbReference>
<dbReference type="InterPro" id="IPR018712">
    <property type="entry name" value="Tle1-like_cat"/>
</dbReference>
<dbReference type="PANTHER" id="PTHR33840">
    <property type="match status" value="1"/>
</dbReference>
<feature type="domain" description="T6SS Phospholipase effector Tle1-like catalytic" evidence="1">
    <location>
        <begin position="275"/>
        <end position="374"/>
    </location>
</feature>